<reference evidence="1 2" key="2">
    <citation type="submission" date="2015-10" db="EMBL/GenBank/DDBJ databases">
        <title>Draft Genome Sequence of Prosthecomicrobium hirschii ATCC 27832.</title>
        <authorList>
            <person name="Daniel J."/>
            <person name="Givan S.A."/>
            <person name="Brun Y.V."/>
            <person name="Brown P.J."/>
        </authorList>
    </citation>
    <scope>NUCLEOTIDE SEQUENCE [LARGE SCALE GENOMIC DNA]</scope>
    <source>
        <strain evidence="1 2">16</strain>
    </source>
</reference>
<name>A0A0P6VPW8_9HYPH</name>
<protein>
    <recommendedName>
        <fullName evidence="3">Flagellin C-terminal domain-containing protein</fullName>
    </recommendedName>
</protein>
<evidence type="ECO:0000313" key="2">
    <source>
        <dbReference type="Proteomes" id="UP000048984"/>
    </source>
</evidence>
<reference evidence="1 2" key="1">
    <citation type="submission" date="2015-09" db="EMBL/GenBank/DDBJ databases">
        <authorList>
            <person name="Jackson K.R."/>
            <person name="Lunt B.L."/>
            <person name="Fisher J.N.B."/>
            <person name="Gardner A.V."/>
            <person name="Bailey M.E."/>
            <person name="Deus L.M."/>
            <person name="Earl A.S."/>
            <person name="Gibby P.D."/>
            <person name="Hartmann K.A."/>
            <person name="Liu J.E."/>
            <person name="Manci A.M."/>
            <person name="Nielsen D.A."/>
            <person name="Solomon M.B."/>
            <person name="Breakwell D.P."/>
            <person name="Burnett S.H."/>
            <person name="Grose J.H."/>
        </authorList>
    </citation>
    <scope>NUCLEOTIDE SEQUENCE [LARGE SCALE GENOMIC DNA]</scope>
    <source>
        <strain evidence="1 2">16</strain>
    </source>
</reference>
<sequence>MACHPRPLIDLEAAIMAISGISKYRPQLYTPRNLSYMNKQAANSARDSISSAADTFASQMTDFGSSQVTLIIQQTAQRIQAQARAKLAASTSSLNLIA</sequence>
<dbReference type="EMBL" id="LJYW01000001">
    <property type="protein sequence ID" value="KPL53886.1"/>
    <property type="molecule type" value="Genomic_DNA"/>
</dbReference>
<organism evidence="1 2">
    <name type="scientific">Prosthecodimorpha hirschii</name>
    <dbReference type="NCBI Taxonomy" id="665126"/>
    <lineage>
        <taxon>Bacteria</taxon>
        <taxon>Pseudomonadati</taxon>
        <taxon>Pseudomonadota</taxon>
        <taxon>Alphaproteobacteria</taxon>
        <taxon>Hyphomicrobiales</taxon>
        <taxon>Ancalomicrobiaceae</taxon>
        <taxon>Prosthecodimorpha</taxon>
    </lineage>
</organism>
<accession>A0A0P6VPW8</accession>
<dbReference type="Proteomes" id="UP000048984">
    <property type="component" value="Unassembled WGS sequence"/>
</dbReference>
<comment type="caution">
    <text evidence="1">The sequence shown here is derived from an EMBL/GenBank/DDBJ whole genome shotgun (WGS) entry which is preliminary data.</text>
</comment>
<proteinExistence type="predicted"/>
<evidence type="ECO:0000313" key="1">
    <source>
        <dbReference type="EMBL" id="KPL53886.1"/>
    </source>
</evidence>
<gene>
    <name evidence="1" type="ORF">ABB55_18105</name>
</gene>
<evidence type="ECO:0008006" key="3">
    <source>
        <dbReference type="Google" id="ProtNLM"/>
    </source>
</evidence>
<dbReference type="AlphaFoldDB" id="A0A0P6VPW8"/>
<dbReference type="STRING" id="665126.ABB55_18105"/>
<keyword evidence="2" id="KW-1185">Reference proteome</keyword>